<dbReference type="Pfam" id="PF26633">
    <property type="entry name" value="DUF8206"/>
    <property type="match status" value="1"/>
</dbReference>
<dbReference type="AlphaFoldDB" id="A0A397SM12"/>
<dbReference type="Pfam" id="PF01926">
    <property type="entry name" value="MMR_HSR1"/>
    <property type="match status" value="1"/>
</dbReference>
<dbReference type="PANTHER" id="PTHR32046">
    <property type="entry name" value="G DOMAIN-CONTAINING PROTEIN"/>
    <property type="match status" value="1"/>
</dbReference>
<dbReference type="Pfam" id="PF24674">
    <property type="entry name" value="MACPF_SNTX"/>
    <property type="match status" value="1"/>
</dbReference>
<feature type="domain" description="DUF8206" evidence="4">
    <location>
        <begin position="900"/>
        <end position="972"/>
    </location>
</feature>
<evidence type="ECO:0000313" key="6">
    <source>
        <dbReference type="Proteomes" id="UP000265703"/>
    </source>
</evidence>
<keyword evidence="6" id="KW-1185">Reference proteome</keyword>
<evidence type="ECO:0000259" key="2">
    <source>
        <dbReference type="Pfam" id="PF01926"/>
    </source>
</evidence>
<accession>A0A397SM12</accession>
<evidence type="ECO:0000259" key="4">
    <source>
        <dbReference type="Pfam" id="PF26633"/>
    </source>
</evidence>
<dbReference type="InterPro" id="IPR006073">
    <property type="entry name" value="GTP-bd"/>
</dbReference>
<dbReference type="SUPFAM" id="SSF52540">
    <property type="entry name" value="P-loop containing nucleoside triphosphate hydrolases"/>
    <property type="match status" value="2"/>
</dbReference>
<dbReference type="OrthoDB" id="8954335at2759"/>
<dbReference type="InterPro" id="IPR025662">
    <property type="entry name" value="Sigma_54_int_dom_ATP-bd_1"/>
</dbReference>
<dbReference type="PANTHER" id="PTHR32046:SF11">
    <property type="entry name" value="IMMUNE-ASSOCIATED NUCLEOTIDE-BINDING PROTEIN 10-LIKE"/>
    <property type="match status" value="1"/>
</dbReference>
<evidence type="ECO:0000259" key="3">
    <source>
        <dbReference type="Pfam" id="PF24674"/>
    </source>
</evidence>
<dbReference type="InterPro" id="IPR027417">
    <property type="entry name" value="P-loop_NTPase"/>
</dbReference>
<feature type="domain" description="G" evidence="2">
    <location>
        <begin position="577"/>
        <end position="710"/>
    </location>
</feature>
<dbReference type="InterPro" id="IPR056072">
    <property type="entry name" value="SNTX_MACPF/CDC-like_dom"/>
</dbReference>
<feature type="domain" description="SNTX MACPF/CDC-like" evidence="3">
    <location>
        <begin position="7"/>
        <end position="209"/>
    </location>
</feature>
<proteinExistence type="predicted"/>
<dbReference type="GO" id="GO:0005525">
    <property type="term" value="F:GTP binding"/>
    <property type="evidence" value="ECO:0007669"/>
    <property type="project" value="InterPro"/>
</dbReference>
<gene>
    <name evidence="5" type="ORF">C1645_714063</name>
</gene>
<organism evidence="5 6">
    <name type="scientific">Glomus cerebriforme</name>
    <dbReference type="NCBI Taxonomy" id="658196"/>
    <lineage>
        <taxon>Eukaryota</taxon>
        <taxon>Fungi</taxon>
        <taxon>Fungi incertae sedis</taxon>
        <taxon>Mucoromycota</taxon>
        <taxon>Glomeromycotina</taxon>
        <taxon>Glomeromycetes</taxon>
        <taxon>Glomerales</taxon>
        <taxon>Glomeraceae</taxon>
        <taxon>Glomus</taxon>
    </lineage>
</organism>
<evidence type="ECO:0000256" key="1">
    <source>
        <dbReference type="SAM" id="Coils"/>
    </source>
</evidence>
<keyword evidence="1" id="KW-0175">Coiled coil</keyword>
<dbReference type="STRING" id="658196.A0A397SM12"/>
<dbReference type="PROSITE" id="PS00675">
    <property type="entry name" value="SIGMA54_INTERACT_1"/>
    <property type="match status" value="1"/>
</dbReference>
<reference evidence="5 6" key="1">
    <citation type="submission" date="2018-06" db="EMBL/GenBank/DDBJ databases">
        <title>Comparative genomics reveals the genomic features of Rhizophagus irregularis, R. cerebriforme, R. diaphanum and Gigaspora rosea, and their symbiotic lifestyle signature.</title>
        <authorList>
            <person name="Morin E."/>
            <person name="San Clemente H."/>
            <person name="Chen E.C.H."/>
            <person name="De La Providencia I."/>
            <person name="Hainaut M."/>
            <person name="Kuo A."/>
            <person name="Kohler A."/>
            <person name="Murat C."/>
            <person name="Tang N."/>
            <person name="Roy S."/>
            <person name="Loubradou J."/>
            <person name="Henrissat B."/>
            <person name="Grigoriev I.V."/>
            <person name="Corradi N."/>
            <person name="Roux C."/>
            <person name="Martin F.M."/>
        </authorList>
    </citation>
    <scope>NUCLEOTIDE SEQUENCE [LARGE SCALE GENOMIC DNA]</scope>
    <source>
        <strain evidence="5 6">DAOM 227022</strain>
    </source>
</reference>
<protein>
    <submittedName>
        <fullName evidence="5">Uncharacterized protein</fullName>
    </submittedName>
</protein>
<name>A0A397SM12_9GLOM</name>
<dbReference type="Proteomes" id="UP000265703">
    <property type="component" value="Unassembled WGS sequence"/>
</dbReference>
<feature type="coiled-coil region" evidence="1">
    <location>
        <begin position="996"/>
        <end position="1023"/>
    </location>
</feature>
<dbReference type="Gene3D" id="3.40.50.300">
    <property type="entry name" value="P-loop containing nucleotide triphosphate hydrolases"/>
    <property type="match status" value="1"/>
</dbReference>
<sequence>MADTKRIKRKSLGRVASIGSLYNTARDTFCETTLLKTEFPNDSISRAEISNTELLYGCEDSHREKFNKLDVEAELKLSVLAGLVALEGTSKYLSDVKESFKSVKGFLIYKLTSIEENLNINRDDIKACISTDGFSNFDATHVVTGIKWGATMIASFERKITKEEDKSQVEEALKSYFEKLSLSISRNDNLFGDFVPNNKMILQSFDEVREVMAELPSHIKQSNDGKGFPIEYTLYPLSGFAKLLSQNLVANNMITELDEEAIIKVDQSYNDLFESKQRLNDLFDDANSISHLISDTNFNEINNRVKEVRIEEERFKRELAECLVKIRSGKGNINELEEKFQKSILSKSSITEFIDRHRSVSTKVDMIHTLRAKKVEFLGKHLTVEHILDRYSKNRIYILIDNDEYTIGGNLSSPVHRIFRDLYNLNESLCKFYIADPKICIGIKVSEYPKIHYYINGKLKSSDYYNDNKVLFKSNLINFDFEPRIEPINNPNKKIRLVIPCLQAGCRPSVCNWKCFKCEQDIEYGFNKYLYCGCGESSINNCKFRCNSPHHTEGFIPFESNTLIELLPLTPPEEINILLLGETGVGKSTFINAFVNYLKFDSLSDAKSDNMDVLISSQFTLSDEHYETKIIKIGDDDSNEQTGKVGMSATQSCRSHVFYAENKLIRLIDTPGIGDTRGIDQDKKNFENILKHISQHQYINGVCILLKPNNSRLTVVFRFCIQELLSHLHRSAKDNIVFCFTNARGTFYRPGDTLPPLKIQLGDLKKRSNVEIKVNHDTIYCFDNESFRFLAAIKKDISFTVADEQNYAESWKKSVDESKRLIRYLVTRPPHQVKDTLSLNNARNIVIILSKPLAEIGQLIQMNIKLIKERQKEIANSKQTIEELKDKLYIPQIDLEPVGLGHPRTVCTSSGCVRSLQIDQTNQKKIDYITLRNVVCDTINNAALRECAAIKSDGTCKKCGCLWDKHMHITYENKQVTKKIIDQNVVLQISKKQSDQETKKAIIEEYQTKVEQLQNEQKIINEISIKFAQFLRQNAIAAFNDAYADYLDHFINEEKIKKSADPSHYDDDILKGLENTKKNYLEQIEIIKKAIANDDPSMPTISPNDIAKLEQQLYDLPENGHILKNIKDEAKRSQANVFRNNENYYMPALKLKSKSYIPRLTRNIISTVSTVSTTVVNIFKK</sequence>
<evidence type="ECO:0000313" key="5">
    <source>
        <dbReference type="EMBL" id="RIA87173.1"/>
    </source>
</evidence>
<dbReference type="EMBL" id="QKYT01000322">
    <property type="protein sequence ID" value="RIA87173.1"/>
    <property type="molecule type" value="Genomic_DNA"/>
</dbReference>
<dbReference type="InterPro" id="IPR058519">
    <property type="entry name" value="DUF8206"/>
</dbReference>
<comment type="caution">
    <text evidence="5">The sequence shown here is derived from an EMBL/GenBank/DDBJ whole genome shotgun (WGS) entry which is preliminary data.</text>
</comment>